<evidence type="ECO:0008006" key="3">
    <source>
        <dbReference type="Google" id="ProtNLM"/>
    </source>
</evidence>
<evidence type="ECO:0000313" key="2">
    <source>
        <dbReference type="Proteomes" id="UP000829925"/>
    </source>
</evidence>
<accession>A0A8T9SWX4</accession>
<protein>
    <recommendedName>
        <fullName evidence="3">Phage portal protein</fullName>
    </recommendedName>
</protein>
<dbReference type="KEGG" id="haei:MUN82_03875"/>
<dbReference type="RefSeq" id="WP_245095153.1">
    <property type="nucleotide sequence ID" value="NZ_CP095053.1"/>
</dbReference>
<dbReference type="Proteomes" id="UP000829925">
    <property type="component" value="Chromosome"/>
</dbReference>
<name>A0A8T9SWX4_9BACT</name>
<keyword evidence="2" id="KW-1185">Reference proteome</keyword>
<sequence length="391" mass="43479">MFNSQVDFRRWGDDNRYPQRLIEAVAGSGTASVCVDTKAKFIEGNGFNDNDFYEAECNDQGQTVDELLSLATQDVAQLEGYALLININANGYPAEVLHAPFEKWRPDKEEPLRYTYLLNQVFDPSEGKRYRKADAVKHPVFNPREKPEERLARANAWKDKEGNPVGLEGYPGEVYYWWRKRPGAHHHPRPVYDSVLEDVYAEARLKVSRHGDIAEGFKAQVMITEFGSADPSQEVLDANAVKYGTMVGENASRILLQYAAEQTTKPQVDALPAPDASKRYATDEEAIKVNIREVFQLPSAVIGREVAGKLGTSDDFGNAVKYVQRMVINREQRALERGFRAVFELFQPAGGQPGALNATKDFSIQNLTLEQAASLTTGTNNTGNGSAPTPS</sequence>
<dbReference type="AlphaFoldDB" id="A0A8T9SWX4"/>
<reference evidence="1 2" key="1">
    <citation type="submission" date="2022-04" db="EMBL/GenBank/DDBJ databases">
        <title>Hymenobacter sp. isolated from the air.</title>
        <authorList>
            <person name="Won M."/>
            <person name="Lee C.-M."/>
            <person name="Woen H.-Y."/>
            <person name="Kwon S.-W."/>
        </authorList>
    </citation>
    <scope>NUCLEOTIDE SEQUENCE [LARGE SCALE GENOMIC DNA]</scope>
    <source>
        <strain evidence="2">5413 J-13</strain>
    </source>
</reference>
<proteinExistence type="predicted"/>
<organism evidence="1 2">
    <name type="scientific">Hymenobacter aerilatus</name>
    <dbReference type="NCBI Taxonomy" id="2932251"/>
    <lineage>
        <taxon>Bacteria</taxon>
        <taxon>Pseudomonadati</taxon>
        <taxon>Bacteroidota</taxon>
        <taxon>Cytophagia</taxon>
        <taxon>Cytophagales</taxon>
        <taxon>Hymenobacteraceae</taxon>
        <taxon>Hymenobacter</taxon>
    </lineage>
</organism>
<dbReference type="EMBL" id="CP095053">
    <property type="protein sequence ID" value="UOR06237.1"/>
    <property type="molecule type" value="Genomic_DNA"/>
</dbReference>
<gene>
    <name evidence="1" type="ORF">MUN82_03875</name>
</gene>
<evidence type="ECO:0000313" key="1">
    <source>
        <dbReference type="EMBL" id="UOR06237.1"/>
    </source>
</evidence>